<keyword evidence="2" id="KW-1185">Reference proteome</keyword>
<name>A0ABV3U2T6_9GAMM</name>
<dbReference type="Proteomes" id="UP001557485">
    <property type="component" value="Unassembled WGS sequence"/>
</dbReference>
<gene>
    <name evidence="1" type="ORF">AB4876_02695</name>
</gene>
<sequence length="397" mass="45186">MIVRNYIECGTCSEKHTLRIQVGYSSYQEHTFSCSQCAENIVVGMHCDQSNGTVALDLKENVRRGSGEGEIIYLSSEFPVHKDQMNQELAFPALSHMKMMFDMLRDQGVDITSDEAYSDLKKRADQTANDEDNWKFIKKGWSLTSKGRLALAEKQLQNYKAYDFDGPYELSPLLFDFSASLLQPNKYDLFAVAADALGSIKSAHPAEYARFVSYYKTSLQEEHLDRYFSIFSEYFKCHDDLRQTAMSIRANMQLPEDYVASSTNFPNTKLFFGNTFESLTSNLTVLACLNNIRLGRKFDEFASMDIKKYLTINKANRANPFSEFSEFSEITDCFDSTLRNASHHGSMRIDGAGRKITYRSGGTGAHKEMSYCEYLNKCNRIFISACALLKLEILIAF</sequence>
<dbReference type="RefSeq" id="WP_368380100.1">
    <property type="nucleotide sequence ID" value="NZ_JBFRYA010000001.1"/>
</dbReference>
<evidence type="ECO:0000313" key="2">
    <source>
        <dbReference type="Proteomes" id="UP001557485"/>
    </source>
</evidence>
<comment type="caution">
    <text evidence="1">The sequence shown here is derived from an EMBL/GenBank/DDBJ whole genome shotgun (WGS) entry which is preliminary data.</text>
</comment>
<dbReference type="EMBL" id="JBFRYA010000001">
    <property type="protein sequence ID" value="MEX1667799.1"/>
    <property type="molecule type" value="Genomic_DNA"/>
</dbReference>
<proteinExistence type="predicted"/>
<evidence type="ECO:0000313" key="1">
    <source>
        <dbReference type="EMBL" id="MEX1667799.1"/>
    </source>
</evidence>
<organism evidence="1 2">
    <name type="scientific">Zhongshania guokunii</name>
    <dbReference type="NCBI Taxonomy" id="641783"/>
    <lineage>
        <taxon>Bacteria</taxon>
        <taxon>Pseudomonadati</taxon>
        <taxon>Pseudomonadota</taxon>
        <taxon>Gammaproteobacteria</taxon>
        <taxon>Cellvibrionales</taxon>
        <taxon>Spongiibacteraceae</taxon>
        <taxon>Zhongshania</taxon>
    </lineage>
</organism>
<reference evidence="1 2" key="1">
    <citation type="journal article" date="2011" name="Int. J. Syst. Evol. Microbiol.">
        <title>Zhongshania antarctica gen. nov., sp. nov. and Zhongshania guokunii sp. nov., gammaproteobacteria respectively isolated from coastal attached (fast) ice and surface seawater of the Antarctic.</title>
        <authorList>
            <person name="Li H.J."/>
            <person name="Zhang X.Y."/>
            <person name="Chen C.X."/>
            <person name="Zhang Y.J."/>
            <person name="Gao Z.M."/>
            <person name="Yu Y."/>
            <person name="Chen X.L."/>
            <person name="Chen B."/>
            <person name="Zhang Y.Z."/>
        </authorList>
    </citation>
    <scope>NUCLEOTIDE SEQUENCE [LARGE SCALE GENOMIC DNA]</scope>
    <source>
        <strain evidence="1 2">ZS6-22T</strain>
    </source>
</reference>
<protein>
    <submittedName>
        <fullName evidence="1">Uncharacterized protein</fullName>
    </submittedName>
</protein>
<accession>A0ABV3U2T6</accession>